<dbReference type="PANTHER" id="PTHR13355:SF11">
    <property type="entry name" value="GLUCOSAMINE 6-PHOSPHATE N-ACETYLTRANSFERASE"/>
    <property type="match status" value="1"/>
</dbReference>
<comment type="catalytic activity">
    <reaction evidence="3 4">
        <text>D-glucosamine 6-phosphate + acetyl-CoA = N-acetyl-D-glucosamine 6-phosphate + CoA + H(+)</text>
        <dbReference type="Rhea" id="RHEA:10292"/>
        <dbReference type="ChEBI" id="CHEBI:15378"/>
        <dbReference type="ChEBI" id="CHEBI:57287"/>
        <dbReference type="ChEBI" id="CHEBI:57288"/>
        <dbReference type="ChEBI" id="CHEBI:57513"/>
        <dbReference type="ChEBI" id="CHEBI:58725"/>
        <dbReference type="EC" id="2.3.1.4"/>
    </reaction>
</comment>
<evidence type="ECO:0000256" key="1">
    <source>
        <dbReference type="ARBA" id="ARBA00004832"/>
    </source>
</evidence>
<keyword evidence="6" id="KW-1185">Reference proteome</keyword>
<dbReference type="Gene3D" id="3.40.630.30">
    <property type="match status" value="1"/>
</dbReference>
<evidence type="ECO:0000313" key="7">
    <source>
        <dbReference type="WBParaSite" id="SMUV_0001069601-mRNA-1"/>
    </source>
</evidence>
<dbReference type="STRING" id="451379.A0A0N5B097"/>
<keyword evidence="4" id="KW-0808">Transferase</keyword>
<evidence type="ECO:0000259" key="5">
    <source>
        <dbReference type="PROSITE" id="PS51186"/>
    </source>
</evidence>
<evidence type="ECO:0000313" key="6">
    <source>
        <dbReference type="Proteomes" id="UP000046393"/>
    </source>
</evidence>
<dbReference type="GO" id="GO:0006048">
    <property type="term" value="P:UDP-N-acetylglucosamine biosynthetic process"/>
    <property type="evidence" value="ECO:0007669"/>
    <property type="project" value="UniProtKB-UniRule"/>
</dbReference>
<dbReference type="GO" id="GO:0004343">
    <property type="term" value="F:glucosamine 6-phosphate N-acetyltransferase activity"/>
    <property type="evidence" value="ECO:0007669"/>
    <property type="project" value="UniProtKB-UniRule"/>
</dbReference>
<keyword evidence="4" id="KW-0012">Acyltransferase</keyword>
<evidence type="ECO:0000256" key="2">
    <source>
        <dbReference type="ARBA" id="ARBA00006048"/>
    </source>
</evidence>
<organism evidence="6 7">
    <name type="scientific">Syphacia muris</name>
    <dbReference type="NCBI Taxonomy" id="451379"/>
    <lineage>
        <taxon>Eukaryota</taxon>
        <taxon>Metazoa</taxon>
        <taxon>Ecdysozoa</taxon>
        <taxon>Nematoda</taxon>
        <taxon>Chromadorea</taxon>
        <taxon>Rhabditida</taxon>
        <taxon>Spirurina</taxon>
        <taxon>Oxyuridomorpha</taxon>
        <taxon>Oxyuroidea</taxon>
        <taxon>Oxyuridae</taxon>
        <taxon>Syphacia</taxon>
    </lineage>
</organism>
<dbReference type="SUPFAM" id="SSF55729">
    <property type="entry name" value="Acyl-CoA N-acyltransferases (Nat)"/>
    <property type="match status" value="1"/>
</dbReference>
<evidence type="ECO:0000256" key="3">
    <source>
        <dbReference type="ARBA" id="ARBA00048964"/>
    </source>
</evidence>
<dbReference type="CDD" id="cd04301">
    <property type="entry name" value="NAT_SF"/>
    <property type="match status" value="1"/>
</dbReference>
<comment type="similarity">
    <text evidence="2 4">Belongs to the acetyltransferase family. GNA1 subfamily.</text>
</comment>
<dbReference type="Proteomes" id="UP000046393">
    <property type="component" value="Unplaced"/>
</dbReference>
<dbReference type="InterPro" id="IPR016181">
    <property type="entry name" value="Acyl_CoA_acyltransferase"/>
</dbReference>
<feature type="domain" description="N-acetyltransferase" evidence="5">
    <location>
        <begin position="63"/>
        <end position="215"/>
    </location>
</feature>
<dbReference type="PROSITE" id="PS51186">
    <property type="entry name" value="GNAT"/>
    <property type="match status" value="1"/>
</dbReference>
<dbReference type="EC" id="2.3.1.4" evidence="4"/>
<proteinExistence type="inferred from homology"/>
<evidence type="ECO:0000256" key="4">
    <source>
        <dbReference type="RuleBase" id="RU365086"/>
    </source>
</evidence>
<name>A0A0N5B097_9BILA</name>
<dbReference type="Pfam" id="PF00583">
    <property type="entry name" value="Acetyltransf_1"/>
    <property type="match status" value="1"/>
</dbReference>
<dbReference type="PANTHER" id="PTHR13355">
    <property type="entry name" value="GLUCOSAMINE 6-PHOSPHATE N-ACETYLTRANSFERASE"/>
    <property type="match status" value="1"/>
</dbReference>
<dbReference type="InterPro" id="IPR039143">
    <property type="entry name" value="GNPNAT1-like"/>
</dbReference>
<reference evidence="7" key="1">
    <citation type="submission" date="2017-02" db="UniProtKB">
        <authorList>
            <consortium name="WormBaseParasite"/>
        </authorList>
    </citation>
    <scope>IDENTIFICATION</scope>
</reference>
<dbReference type="WBParaSite" id="SMUV_0001069601-mRNA-1">
    <property type="protein sequence ID" value="SMUV_0001069601-mRNA-1"/>
    <property type="gene ID" value="SMUV_0001069601"/>
</dbReference>
<dbReference type="AlphaFoldDB" id="A0A0N5B097"/>
<accession>A0A0N5B097</accession>
<sequence>MSTAMLHCNQIGGEVEVNDTKAKASIPTAAFYNNNPAKNYLFDGEILKLIQLKDEQCKIPDNLFIRPLHIDDRNKGYLELLKQLTVVGQVSEVDFVERFYAMSRSDPTSYYVIVIEDTETKCVVGTITLVIELKFIHSAGIRGRVEDLVVDSSLRGKHLGKILSMYVVELARLLGVYKLSLECKDSLIKYYQKFGYIKDPGNNFMLQRFDGVSLQ</sequence>
<protein>
    <recommendedName>
        <fullName evidence="4">Glucosamine 6-phosphate N-acetyltransferase</fullName>
        <ecNumber evidence="4">2.3.1.4</ecNumber>
    </recommendedName>
</protein>
<comment type="pathway">
    <text evidence="1 4">Nucleotide-sugar biosynthesis; UDP-N-acetyl-alpha-D-glucosamine biosynthesis; N-acetyl-alpha-D-glucosamine 1-phosphate from alpha-D-glucosamine 6-phosphate (route I): step 1/2.</text>
</comment>
<dbReference type="UniPathway" id="UPA00113">
    <property type="reaction ID" value="UER00529"/>
</dbReference>
<dbReference type="InterPro" id="IPR000182">
    <property type="entry name" value="GNAT_dom"/>
</dbReference>